<gene>
    <name evidence="1" type="ORF">PGLA1383_LOCUS3842</name>
</gene>
<proteinExistence type="predicted"/>
<keyword evidence="2" id="KW-1185">Reference proteome</keyword>
<name>A0A813DHA7_POLGL</name>
<accession>A0A813DHA7</accession>
<organism evidence="1 2">
    <name type="scientific">Polarella glacialis</name>
    <name type="common">Dinoflagellate</name>
    <dbReference type="NCBI Taxonomy" id="89957"/>
    <lineage>
        <taxon>Eukaryota</taxon>
        <taxon>Sar</taxon>
        <taxon>Alveolata</taxon>
        <taxon>Dinophyceae</taxon>
        <taxon>Suessiales</taxon>
        <taxon>Suessiaceae</taxon>
        <taxon>Polarella</taxon>
    </lineage>
</organism>
<dbReference type="Proteomes" id="UP000654075">
    <property type="component" value="Unassembled WGS sequence"/>
</dbReference>
<protein>
    <submittedName>
        <fullName evidence="1">Uncharacterized protein</fullName>
    </submittedName>
</protein>
<dbReference type="EMBL" id="CAJNNV010001384">
    <property type="protein sequence ID" value="CAE8584920.1"/>
    <property type="molecule type" value="Genomic_DNA"/>
</dbReference>
<sequence>MHRLSHDLSCMYAACLSTAIFPKYSSRAQNLHDLSATYMLKPSVMHVACSSAAGVQNSAVGQGQANWSRHRRIQEDSAENQLRPGTCCRKFRRSPCTELWRPASRAKGFFRPLRLRLSERQLPAAEPCPLAL</sequence>
<evidence type="ECO:0000313" key="2">
    <source>
        <dbReference type="Proteomes" id="UP000654075"/>
    </source>
</evidence>
<dbReference type="AlphaFoldDB" id="A0A813DHA7"/>
<reference evidence="1" key="1">
    <citation type="submission" date="2021-02" db="EMBL/GenBank/DDBJ databases">
        <authorList>
            <person name="Dougan E. K."/>
            <person name="Rhodes N."/>
            <person name="Thang M."/>
            <person name="Chan C."/>
        </authorList>
    </citation>
    <scope>NUCLEOTIDE SEQUENCE</scope>
</reference>
<evidence type="ECO:0000313" key="1">
    <source>
        <dbReference type="EMBL" id="CAE8584920.1"/>
    </source>
</evidence>
<comment type="caution">
    <text evidence="1">The sequence shown here is derived from an EMBL/GenBank/DDBJ whole genome shotgun (WGS) entry which is preliminary data.</text>
</comment>